<dbReference type="PANTHER" id="PTHR43484:SF1">
    <property type="entry name" value="FLAGELLAR MOTOR SWITCH PROTEIN FLIN"/>
    <property type="match status" value="1"/>
</dbReference>
<dbReference type="KEGG" id="bko:CKF48_00560"/>
<dbReference type="InterPro" id="IPR051469">
    <property type="entry name" value="FliN/MopA/SpaO"/>
</dbReference>
<keyword evidence="6" id="KW-0472">Membrane</keyword>
<keyword evidence="10" id="KW-0282">Flagellum</keyword>
<keyword evidence="10" id="KW-0966">Cell projection</keyword>
<dbReference type="Pfam" id="PF01052">
    <property type="entry name" value="FliMN_C"/>
    <property type="match status" value="1"/>
</dbReference>
<evidence type="ECO:0000256" key="5">
    <source>
        <dbReference type="ARBA" id="ARBA00022779"/>
    </source>
</evidence>
<dbReference type="NCBIfam" id="NF005995">
    <property type="entry name" value="PRK08119.1"/>
    <property type="match status" value="1"/>
</dbReference>
<dbReference type="Pfam" id="PF04509">
    <property type="entry name" value="CheC"/>
    <property type="match status" value="2"/>
</dbReference>
<dbReference type="InterPro" id="IPR001172">
    <property type="entry name" value="FliN_T3SS_HrcQb"/>
</dbReference>
<feature type="domain" description="Flagellar motor switch protein FliN-like C-terminal" evidence="8">
    <location>
        <begin position="324"/>
        <end position="394"/>
    </location>
</feature>
<sequence length="404" mass="44672">MSNDMLSQDEIDALLKGTGDENETFFRSAPEEQDKGQELTLIEQDALGEIGNISFGSSTTALSTLLNQKVEITTPSVSVIEYDKLIEEFPHPYVAIKVNYTEGFKGTNILVINQHDASIIADLMLGGDGSQPSPDMGDIHLSAVQEAMNQMMGSAATSMSTIFGKRVDISPPTIDILNLSTGEGTETIPREDPLVKISFRIIIGQLIDSHIMQVLPYHFAKSLVKELLQTTAEEQSDKEMEQQKVSDVQPQEIAQMEETSSSLSMSDMPHSSTENVDTYSQPNYYQPPTEPMQKQAVQAQIQPANFLEFGSQQPAEKQTNNLDMLLDIPLQLTVELGRTKRSVREILDMTQGSIIELDKLAGEPVDILINSRLIAKGEVVVIDENFGVRVTSIISQQDRLKKLR</sequence>
<feature type="compositionally biased region" description="Polar residues" evidence="7">
    <location>
        <begin position="273"/>
        <end position="286"/>
    </location>
</feature>
<keyword evidence="5" id="KW-0283">Flagellar rotation</keyword>
<dbReference type="PRINTS" id="PR00956">
    <property type="entry name" value="FLGMOTORFLIN"/>
</dbReference>
<dbReference type="AlphaFoldDB" id="A0A248TCQ7"/>
<feature type="compositionally biased region" description="Basic and acidic residues" evidence="7">
    <location>
        <begin position="235"/>
        <end position="244"/>
    </location>
</feature>
<dbReference type="GO" id="GO:0071973">
    <property type="term" value="P:bacterial-type flagellum-dependent cell motility"/>
    <property type="evidence" value="ECO:0007669"/>
    <property type="project" value="InterPro"/>
</dbReference>
<dbReference type="GO" id="GO:0016787">
    <property type="term" value="F:hydrolase activity"/>
    <property type="evidence" value="ECO:0007669"/>
    <property type="project" value="InterPro"/>
</dbReference>
<dbReference type="Gene3D" id="2.30.330.10">
    <property type="entry name" value="SpoA-like"/>
    <property type="match status" value="1"/>
</dbReference>
<dbReference type="InterPro" id="IPR036429">
    <property type="entry name" value="SpoA-like_sf"/>
</dbReference>
<dbReference type="SUPFAM" id="SSF101801">
    <property type="entry name" value="Surface presentation of antigens (SPOA)"/>
    <property type="match status" value="1"/>
</dbReference>
<dbReference type="InterPro" id="IPR007597">
    <property type="entry name" value="CheC"/>
</dbReference>
<keyword evidence="4" id="KW-0145">Chemotaxis</keyword>
<dbReference type="Gene3D" id="3.40.1550.10">
    <property type="entry name" value="CheC-like"/>
    <property type="match status" value="1"/>
</dbReference>
<evidence type="ECO:0000259" key="9">
    <source>
        <dbReference type="Pfam" id="PF04509"/>
    </source>
</evidence>
<evidence type="ECO:0000259" key="8">
    <source>
        <dbReference type="Pfam" id="PF01052"/>
    </source>
</evidence>
<dbReference type="GO" id="GO:0006935">
    <property type="term" value="P:chemotaxis"/>
    <property type="evidence" value="ECO:0007669"/>
    <property type="project" value="UniProtKB-KW"/>
</dbReference>
<dbReference type="GO" id="GO:0009425">
    <property type="term" value="C:bacterial-type flagellum basal body"/>
    <property type="evidence" value="ECO:0007669"/>
    <property type="project" value="InterPro"/>
</dbReference>
<dbReference type="CDD" id="cd17907">
    <property type="entry name" value="FliY_FliN-Y"/>
    <property type="match status" value="1"/>
</dbReference>
<feature type="domain" description="CheC-like protein" evidence="9">
    <location>
        <begin position="139"/>
        <end position="174"/>
    </location>
</feature>
<dbReference type="NCBIfam" id="TIGR02480">
    <property type="entry name" value="fliN"/>
    <property type="match status" value="1"/>
</dbReference>
<dbReference type="EMBL" id="CP022983">
    <property type="protein sequence ID" value="ASV65946.1"/>
    <property type="molecule type" value="Genomic_DNA"/>
</dbReference>
<evidence type="ECO:0000256" key="3">
    <source>
        <dbReference type="ARBA" id="ARBA00022475"/>
    </source>
</evidence>
<dbReference type="SUPFAM" id="SSF103039">
    <property type="entry name" value="CheC-like"/>
    <property type="match status" value="1"/>
</dbReference>
<comment type="subcellular location">
    <subcellularLocation>
        <location evidence="1">Cell membrane</location>
        <topology evidence="1">Peripheral membrane protein</topology>
        <orientation evidence="1">Cytoplasmic side</orientation>
    </subcellularLocation>
</comment>
<gene>
    <name evidence="10" type="ORF">CKF48_00560</name>
</gene>
<dbReference type="InterPro" id="IPR001543">
    <property type="entry name" value="FliN-like_C"/>
</dbReference>
<keyword evidence="3" id="KW-1003">Cell membrane</keyword>
<accession>A0A248TCQ7</accession>
<protein>
    <submittedName>
        <fullName evidence="10">Flagellar motor switch phosphatase FliY</fullName>
    </submittedName>
</protein>
<keyword evidence="10" id="KW-0969">Cilium</keyword>
<dbReference type="GO" id="GO:0005886">
    <property type="term" value="C:plasma membrane"/>
    <property type="evidence" value="ECO:0007669"/>
    <property type="project" value="UniProtKB-SubCell"/>
</dbReference>
<organism evidence="10 11">
    <name type="scientific">Cytobacillus kochii</name>
    <dbReference type="NCBI Taxonomy" id="859143"/>
    <lineage>
        <taxon>Bacteria</taxon>
        <taxon>Bacillati</taxon>
        <taxon>Bacillota</taxon>
        <taxon>Bacilli</taxon>
        <taxon>Bacillales</taxon>
        <taxon>Bacillaceae</taxon>
        <taxon>Cytobacillus</taxon>
    </lineage>
</organism>
<evidence type="ECO:0000313" key="11">
    <source>
        <dbReference type="Proteomes" id="UP000215137"/>
    </source>
</evidence>
<dbReference type="OrthoDB" id="9773459at2"/>
<dbReference type="PANTHER" id="PTHR43484">
    <property type="match status" value="1"/>
</dbReference>
<proteinExistence type="inferred from homology"/>
<feature type="region of interest" description="Disordered" evidence="7">
    <location>
        <begin position="234"/>
        <end position="291"/>
    </location>
</feature>
<reference evidence="10 11" key="1">
    <citation type="submission" date="2017-08" db="EMBL/GenBank/DDBJ databases">
        <title>Complete Genome Sequence of Bacillus kochii Oregon-R-modENCODE STRAIN BDGP4, isolated from Drosophila melanogaster gut.</title>
        <authorList>
            <person name="Wan K.H."/>
            <person name="Yu C."/>
            <person name="Park S."/>
            <person name="Hammonds A.S."/>
            <person name="Booth B.W."/>
            <person name="Celniker S.E."/>
        </authorList>
    </citation>
    <scope>NUCLEOTIDE SEQUENCE [LARGE SCALE GENOMIC DNA]</scope>
    <source>
        <strain evidence="10 11">BDGP4</strain>
    </source>
</reference>
<evidence type="ECO:0000313" key="10">
    <source>
        <dbReference type="EMBL" id="ASV65946.1"/>
    </source>
</evidence>
<evidence type="ECO:0000256" key="7">
    <source>
        <dbReference type="SAM" id="MobiDB-lite"/>
    </source>
</evidence>
<keyword evidence="11" id="KW-1185">Reference proteome</keyword>
<name>A0A248TCQ7_9BACI</name>
<evidence type="ECO:0000256" key="4">
    <source>
        <dbReference type="ARBA" id="ARBA00022500"/>
    </source>
</evidence>
<feature type="compositionally biased region" description="Low complexity" evidence="7">
    <location>
        <begin position="260"/>
        <end position="272"/>
    </location>
</feature>
<comment type="similarity">
    <text evidence="2">Belongs to the FliN/MopA/SpaO family.</text>
</comment>
<dbReference type="GO" id="GO:0003774">
    <property type="term" value="F:cytoskeletal motor activity"/>
    <property type="evidence" value="ECO:0007669"/>
    <property type="project" value="InterPro"/>
</dbReference>
<dbReference type="InterPro" id="IPR012826">
    <property type="entry name" value="FliN"/>
</dbReference>
<evidence type="ECO:0000256" key="6">
    <source>
        <dbReference type="ARBA" id="ARBA00023136"/>
    </source>
</evidence>
<dbReference type="RefSeq" id="WP_095369521.1">
    <property type="nucleotide sequence ID" value="NZ_CP022983.1"/>
</dbReference>
<dbReference type="Proteomes" id="UP000215137">
    <property type="component" value="Chromosome"/>
</dbReference>
<evidence type="ECO:0000256" key="2">
    <source>
        <dbReference type="ARBA" id="ARBA00009226"/>
    </source>
</evidence>
<dbReference type="InterPro" id="IPR028976">
    <property type="entry name" value="CheC-like_sf"/>
</dbReference>
<evidence type="ECO:0000256" key="1">
    <source>
        <dbReference type="ARBA" id="ARBA00004413"/>
    </source>
</evidence>
<feature type="domain" description="CheC-like protein" evidence="9">
    <location>
        <begin position="42"/>
        <end position="78"/>
    </location>
</feature>